<dbReference type="STRING" id="303698.A0A1V6SRJ4"/>
<dbReference type="OrthoDB" id="432281at2759"/>
<protein>
    <submittedName>
        <fullName evidence="1">Uncharacterized protein</fullName>
    </submittedName>
</protein>
<evidence type="ECO:0000313" key="2">
    <source>
        <dbReference type="Proteomes" id="UP000191285"/>
    </source>
</evidence>
<dbReference type="Proteomes" id="UP000191285">
    <property type="component" value="Unassembled WGS sequence"/>
</dbReference>
<reference evidence="2" key="1">
    <citation type="journal article" date="2017" name="Nat. Microbiol.">
        <title>Global analysis of biosynthetic gene clusters reveals vast potential of secondary metabolite production in Penicillium species.</title>
        <authorList>
            <person name="Nielsen J.C."/>
            <person name="Grijseels S."/>
            <person name="Prigent S."/>
            <person name="Ji B."/>
            <person name="Dainat J."/>
            <person name="Nielsen K.F."/>
            <person name="Frisvad J.C."/>
            <person name="Workman M."/>
            <person name="Nielsen J."/>
        </authorList>
    </citation>
    <scope>NUCLEOTIDE SEQUENCE [LARGE SCALE GENOMIC DNA]</scope>
    <source>
        <strain evidence="2">IBT 24891</strain>
    </source>
</reference>
<proteinExistence type="predicted"/>
<keyword evidence="2" id="KW-1185">Reference proteome</keyword>
<name>A0A1V6SRJ4_9EURO</name>
<dbReference type="AlphaFoldDB" id="A0A1V6SRJ4"/>
<evidence type="ECO:0000313" key="1">
    <source>
        <dbReference type="EMBL" id="OQE16667.1"/>
    </source>
</evidence>
<accession>A0A1V6SRJ4</accession>
<sequence length="553" mass="61895">MEPMVLDNIDIMSILEYDLQHNGADYMDIDQIDMDINMDIDQFDVDNDQLHMSINLALMDIDQMDMDSMDSMDTSPDNTGMGNIYHSTLYSLNNRSAETLPDCPNNPTNPNSDLAWLSYWSSPNSSSCSLTPASSSGGCSPVSGMFRTWLPGNLNKLPLDLHGLLSLRQVSKHTKALISAYAERNFTKAYLQGQLHDWDNPNCAKWYRSSFDAFSELTKPQERSNGLRNSEECDIITEVIVDDCPDCFNSLCKAIPGLSDASAGTNEKGWTFLAIAIRAGSYKMLERLFTMQSPYVNKALDLMGPSLLNHAVLGLTDSLLGVQEKAKLSTYISVHTAEWLTRLGIQLWTPSNGACSAWNSAVHNGPEFLEFLYKYDPDGLWSPANSITQPIQHAVLAGRLDSFRWILEKTKSHDLKGFRWIVENVGPVVADCTDPLSETMLEELLPEAAPRELNYYLAGVLFKNITTGMKETVLTQAARSDMDDAAYMKFRWEHEQRAIRKCHTVSTVFFDTGYVGGKFGLNLANSLHADAVSVARQCEFVDLERALYWYHGL</sequence>
<dbReference type="EMBL" id="MLKD01000023">
    <property type="protein sequence ID" value="OQE16667.1"/>
    <property type="molecule type" value="Genomic_DNA"/>
</dbReference>
<dbReference type="Gene3D" id="1.25.40.20">
    <property type="entry name" value="Ankyrin repeat-containing domain"/>
    <property type="match status" value="1"/>
</dbReference>
<dbReference type="InterPro" id="IPR036770">
    <property type="entry name" value="Ankyrin_rpt-contain_sf"/>
</dbReference>
<comment type="caution">
    <text evidence="1">The sequence shown here is derived from an EMBL/GenBank/DDBJ whole genome shotgun (WGS) entry which is preliminary data.</text>
</comment>
<gene>
    <name evidence="1" type="ORF">PENSTE_c023G06900</name>
</gene>
<organism evidence="1 2">
    <name type="scientific">Penicillium steckii</name>
    <dbReference type="NCBI Taxonomy" id="303698"/>
    <lineage>
        <taxon>Eukaryota</taxon>
        <taxon>Fungi</taxon>
        <taxon>Dikarya</taxon>
        <taxon>Ascomycota</taxon>
        <taxon>Pezizomycotina</taxon>
        <taxon>Eurotiomycetes</taxon>
        <taxon>Eurotiomycetidae</taxon>
        <taxon>Eurotiales</taxon>
        <taxon>Aspergillaceae</taxon>
        <taxon>Penicillium</taxon>
    </lineage>
</organism>